<evidence type="ECO:0000256" key="3">
    <source>
        <dbReference type="ARBA" id="ARBA00022692"/>
    </source>
</evidence>
<dbReference type="SUPFAM" id="SSF52540">
    <property type="entry name" value="P-loop containing nucleoside triphosphate hydrolases"/>
    <property type="match status" value="1"/>
</dbReference>
<dbReference type="PROSITE" id="PS50893">
    <property type="entry name" value="ABC_TRANSPORTER_2"/>
    <property type="match status" value="1"/>
</dbReference>
<sequence>MEHPQASDVEKCNQDTFIHDVNVISSKRIDARHQEQEEASSVLDAVRAQSAIFHWKDLGYEIKDHQGKILNNINGWVKPGTLMALMGVTGAGKTSLLDVLSNRITSGSVTGEVYVDGTVRDAGFSRRIGYVQQDDIHLPTASVREALHFSALLRQPRHRTAEEKLAYVDNVIIMLEMEQYADAIIGVPGEGLNVEQRRRLSIAVEMAANPELLLFLELFQMFDSLLLLGSGGSELYFGPIGSDAMDLIHYFETQGAPKCPTGANPADWVIEATRDTGGLEEGKESWSRKWDVSERKKEVLQHLTSLDKNLTPGGKADKYAASTLRQLVIVTQRIFQDYWRDPKYLYSKIALCFGISLANGISFYNSPLDIQGLTNSLFSTFLITQLFSSIGQQIIPRLVSGRSLFEARERHNMSYSWVVFIASNIVVELFWQTIVSVLVFTSWYFPTGMWRNGDAAFTTAQRGGAIFVLIWLFCLWNSTLAQALAAGIEHAETAVQLSTLCFWLSLVFCGILVPPKALPGFWIFMYRVSPQTYLMNGLATAGLSNTKVICSSTESVHIDILPTGRSSCGEYLEAYAEAAKGYVMNPNATSNCQYCPVSETNDLLGTFEMAKDNVWRNVGLVAVYVAFNIFITFGFYKLARVPKHEKK</sequence>
<feature type="transmembrane region" description="Helical" evidence="6">
    <location>
        <begin position="618"/>
        <end position="639"/>
    </location>
</feature>
<keyword evidence="2" id="KW-0813">Transport</keyword>
<protein>
    <submittedName>
        <fullName evidence="8">Multidrug resistance protein</fullName>
    </submittedName>
</protein>
<dbReference type="PANTHER" id="PTHR19241">
    <property type="entry name" value="ATP-BINDING CASSETTE TRANSPORTER"/>
    <property type="match status" value="1"/>
</dbReference>
<keyword evidence="9" id="KW-1185">Reference proteome</keyword>
<gene>
    <name evidence="8" type="primary">CDR1_6</name>
    <name evidence="8" type="ORF">Daus18300_014423</name>
</gene>
<evidence type="ECO:0000256" key="1">
    <source>
        <dbReference type="ARBA" id="ARBA00004141"/>
    </source>
</evidence>
<dbReference type="InterPro" id="IPR027417">
    <property type="entry name" value="P-loop_NTPase"/>
</dbReference>
<keyword evidence="5 6" id="KW-0472">Membrane</keyword>
<feature type="transmembrane region" description="Helical" evidence="6">
    <location>
        <begin position="465"/>
        <end position="488"/>
    </location>
</feature>
<keyword evidence="3 6" id="KW-0812">Transmembrane</keyword>
<feature type="domain" description="ABC transporter" evidence="7">
    <location>
        <begin position="53"/>
        <end position="306"/>
    </location>
</feature>
<name>A0ABR3VV97_9PEZI</name>
<comment type="subcellular location">
    <subcellularLocation>
        <location evidence="1">Membrane</location>
        <topology evidence="1">Multi-pass membrane protein</topology>
    </subcellularLocation>
</comment>
<evidence type="ECO:0000259" key="7">
    <source>
        <dbReference type="PROSITE" id="PS50893"/>
    </source>
</evidence>
<evidence type="ECO:0000256" key="6">
    <source>
        <dbReference type="SAM" id="Phobius"/>
    </source>
</evidence>
<dbReference type="InterPro" id="IPR013525">
    <property type="entry name" value="ABC2_TM"/>
</dbReference>
<evidence type="ECO:0000313" key="9">
    <source>
        <dbReference type="Proteomes" id="UP001583177"/>
    </source>
</evidence>
<dbReference type="Proteomes" id="UP001583177">
    <property type="component" value="Unassembled WGS sequence"/>
</dbReference>
<evidence type="ECO:0000256" key="5">
    <source>
        <dbReference type="ARBA" id="ARBA00023136"/>
    </source>
</evidence>
<comment type="caution">
    <text evidence="8">The sequence shown here is derived from an EMBL/GenBank/DDBJ whole genome shotgun (WGS) entry which is preliminary data.</text>
</comment>
<keyword evidence="4 6" id="KW-1133">Transmembrane helix</keyword>
<dbReference type="Pfam" id="PF00005">
    <property type="entry name" value="ABC_tran"/>
    <property type="match status" value="1"/>
</dbReference>
<feature type="transmembrane region" description="Helical" evidence="6">
    <location>
        <begin position="500"/>
        <end position="525"/>
    </location>
</feature>
<dbReference type="InterPro" id="IPR003439">
    <property type="entry name" value="ABC_transporter-like_ATP-bd"/>
</dbReference>
<feature type="transmembrane region" description="Helical" evidence="6">
    <location>
        <begin position="415"/>
        <end position="445"/>
    </location>
</feature>
<organism evidence="8 9">
    <name type="scientific">Diaporthe australafricana</name>
    <dbReference type="NCBI Taxonomy" id="127596"/>
    <lineage>
        <taxon>Eukaryota</taxon>
        <taxon>Fungi</taxon>
        <taxon>Dikarya</taxon>
        <taxon>Ascomycota</taxon>
        <taxon>Pezizomycotina</taxon>
        <taxon>Sordariomycetes</taxon>
        <taxon>Sordariomycetidae</taxon>
        <taxon>Diaporthales</taxon>
        <taxon>Diaporthaceae</taxon>
        <taxon>Diaporthe</taxon>
    </lineage>
</organism>
<evidence type="ECO:0000256" key="2">
    <source>
        <dbReference type="ARBA" id="ARBA00022448"/>
    </source>
</evidence>
<dbReference type="Gene3D" id="3.40.50.300">
    <property type="entry name" value="P-loop containing nucleotide triphosphate hydrolases"/>
    <property type="match status" value="1"/>
</dbReference>
<evidence type="ECO:0000313" key="8">
    <source>
        <dbReference type="EMBL" id="KAL1845877.1"/>
    </source>
</evidence>
<dbReference type="EMBL" id="JAWRVE010000289">
    <property type="protein sequence ID" value="KAL1845877.1"/>
    <property type="molecule type" value="Genomic_DNA"/>
</dbReference>
<reference evidence="8 9" key="1">
    <citation type="journal article" date="2024" name="IMA Fungus">
        <title>IMA Genome - F19 : A genome assembly and annotation guide to empower mycologists, including annotated draft genome sequences of Ceratocystis pirilliformis, Diaporthe australafricana, Fusarium ophioides, Paecilomyces lecythidis, and Sporothrix stenoceras.</title>
        <authorList>
            <person name="Aylward J."/>
            <person name="Wilson A.M."/>
            <person name="Visagie C.M."/>
            <person name="Spraker J."/>
            <person name="Barnes I."/>
            <person name="Buitendag C."/>
            <person name="Ceriani C."/>
            <person name="Del Mar Angel L."/>
            <person name="du Plessis D."/>
            <person name="Fuchs T."/>
            <person name="Gasser K."/>
            <person name="Kramer D."/>
            <person name="Li W."/>
            <person name="Munsamy K."/>
            <person name="Piso A."/>
            <person name="Price J.L."/>
            <person name="Sonnekus B."/>
            <person name="Thomas C."/>
            <person name="van der Nest A."/>
            <person name="van Dijk A."/>
            <person name="van Heerden A."/>
            <person name="van Vuuren N."/>
            <person name="Yilmaz N."/>
            <person name="Duong T.A."/>
            <person name="van der Merwe N.A."/>
            <person name="Wingfield M.J."/>
            <person name="Wingfield B.D."/>
        </authorList>
    </citation>
    <scope>NUCLEOTIDE SEQUENCE [LARGE SCALE GENOMIC DNA]</scope>
    <source>
        <strain evidence="8 9">CMW 18300</strain>
    </source>
</reference>
<accession>A0ABR3VV97</accession>
<proteinExistence type="predicted"/>
<evidence type="ECO:0000256" key="4">
    <source>
        <dbReference type="ARBA" id="ARBA00022989"/>
    </source>
</evidence>
<dbReference type="Pfam" id="PF01061">
    <property type="entry name" value="ABC2_membrane"/>
    <property type="match status" value="1"/>
</dbReference>